<evidence type="ECO:0000256" key="1">
    <source>
        <dbReference type="ARBA" id="ARBA00022801"/>
    </source>
</evidence>
<evidence type="ECO:0000259" key="3">
    <source>
        <dbReference type="SMART" id="SM00646"/>
    </source>
</evidence>
<proteinExistence type="predicted"/>
<feature type="transmembrane region" description="Helical" evidence="2">
    <location>
        <begin position="12"/>
        <end position="29"/>
    </location>
</feature>
<keyword evidence="2" id="KW-1133">Transmembrane helix</keyword>
<dbReference type="PATRIC" id="fig|36847.3.peg.52"/>
<dbReference type="STRING" id="36847.CLNEO_00430"/>
<dbReference type="SMART" id="SM00646">
    <property type="entry name" value="Ami_3"/>
    <property type="match status" value="1"/>
</dbReference>
<dbReference type="Gene3D" id="3.40.630.40">
    <property type="entry name" value="Zn-dependent exopeptidases"/>
    <property type="match status" value="1"/>
</dbReference>
<keyword evidence="2" id="KW-0472">Membrane</keyword>
<dbReference type="Proteomes" id="UP000070539">
    <property type="component" value="Unassembled WGS sequence"/>
</dbReference>
<accession>A0A136WHA0</accession>
<dbReference type="SUPFAM" id="SSF53187">
    <property type="entry name" value="Zn-dependent exopeptidases"/>
    <property type="match status" value="1"/>
</dbReference>
<dbReference type="InterPro" id="IPR014234">
    <property type="entry name" value="Spore_CwlD"/>
</dbReference>
<gene>
    <name evidence="4" type="primary">cwlD</name>
    <name evidence="4" type="ORF">CLNEO_00430</name>
</gene>
<dbReference type="PANTHER" id="PTHR30404:SF0">
    <property type="entry name" value="N-ACETYLMURAMOYL-L-ALANINE AMIDASE AMIC"/>
    <property type="match status" value="1"/>
</dbReference>
<keyword evidence="1 4" id="KW-0378">Hydrolase</keyword>
<dbReference type="InterPro" id="IPR050695">
    <property type="entry name" value="N-acetylmuramoyl_amidase_3"/>
</dbReference>
<organism evidence="4 5">
    <name type="scientific">Anaerotignum neopropionicum</name>
    <dbReference type="NCBI Taxonomy" id="36847"/>
    <lineage>
        <taxon>Bacteria</taxon>
        <taxon>Bacillati</taxon>
        <taxon>Bacillota</taxon>
        <taxon>Clostridia</taxon>
        <taxon>Lachnospirales</taxon>
        <taxon>Anaerotignaceae</taxon>
        <taxon>Anaerotignum</taxon>
    </lineage>
</organism>
<name>A0A136WHA0_9FIRM</name>
<dbReference type="EMBL" id="LRVM01000001">
    <property type="protein sequence ID" value="KXL53948.1"/>
    <property type="molecule type" value="Genomic_DNA"/>
</dbReference>
<evidence type="ECO:0000313" key="5">
    <source>
        <dbReference type="Proteomes" id="UP000070539"/>
    </source>
</evidence>
<dbReference type="GO" id="GO:0008745">
    <property type="term" value="F:N-acetylmuramoyl-L-alanine amidase activity"/>
    <property type="evidence" value="ECO:0007669"/>
    <property type="project" value="UniProtKB-EC"/>
</dbReference>
<dbReference type="GO" id="GO:0009253">
    <property type="term" value="P:peptidoglycan catabolic process"/>
    <property type="evidence" value="ECO:0007669"/>
    <property type="project" value="InterPro"/>
</dbReference>
<dbReference type="PANTHER" id="PTHR30404">
    <property type="entry name" value="N-ACETYLMURAMOYL-L-ALANINE AMIDASE"/>
    <property type="match status" value="1"/>
</dbReference>
<dbReference type="Pfam" id="PF01520">
    <property type="entry name" value="Amidase_3"/>
    <property type="match status" value="1"/>
</dbReference>
<protein>
    <submittedName>
        <fullName evidence="4">Germination-specific N-acetylmuramoyl-L-alanine amidase</fullName>
        <ecNumber evidence="4">3.5.1.28</ecNumber>
    </submittedName>
</protein>
<dbReference type="NCBIfam" id="TIGR02883">
    <property type="entry name" value="spore_cwlD"/>
    <property type="match status" value="1"/>
</dbReference>
<dbReference type="EC" id="3.5.1.28" evidence="4"/>
<dbReference type="GO" id="GO:0030288">
    <property type="term" value="C:outer membrane-bounded periplasmic space"/>
    <property type="evidence" value="ECO:0007669"/>
    <property type="project" value="TreeGrafter"/>
</dbReference>
<keyword evidence="2" id="KW-0812">Transmembrane</keyword>
<feature type="domain" description="MurNAc-LAA" evidence="3">
    <location>
        <begin position="111"/>
        <end position="223"/>
    </location>
</feature>
<dbReference type="RefSeq" id="WP_066083316.1">
    <property type="nucleotide sequence ID" value="NZ_LRVM01000001.1"/>
</dbReference>
<evidence type="ECO:0000313" key="4">
    <source>
        <dbReference type="EMBL" id="KXL53948.1"/>
    </source>
</evidence>
<sequence length="232" mass="25804">MKVKISVKECYGFFCFCAMIVLCFCITVRENGKSARVMLPVDQKVIILDAGHGGWDPGKTGTTGEDEKNINLAVMEKLRQYLEQGGATVFITRATDEALGSKKGSDMAERKKIANESDGDILVSIHQNAFPSTGVKGAQVFYHKTSEQGKRLAEIVQEKLKVNVDDANKRQAKQNSDYYILRTTEIPAIIVECGFLSNPTEEALLNDEDYQTKLAWAIYLGIVDYFSEQESV</sequence>
<dbReference type="CDD" id="cd02696">
    <property type="entry name" value="MurNAc-LAA"/>
    <property type="match status" value="1"/>
</dbReference>
<evidence type="ECO:0000256" key="2">
    <source>
        <dbReference type="SAM" id="Phobius"/>
    </source>
</evidence>
<keyword evidence="5" id="KW-1185">Reference proteome</keyword>
<comment type="caution">
    <text evidence="4">The sequence shown here is derived from an EMBL/GenBank/DDBJ whole genome shotgun (WGS) entry which is preliminary data.</text>
</comment>
<dbReference type="AlphaFoldDB" id="A0A136WHA0"/>
<reference evidence="4 5" key="1">
    <citation type="submission" date="2016-01" db="EMBL/GenBank/DDBJ databases">
        <title>Genome sequence of Clostridium neopropionicum X4, DSM-3847.</title>
        <authorList>
            <person name="Poehlein A."/>
            <person name="Beck M.H."/>
            <person name="Bengelsdorf F.R."/>
            <person name="Daniel R."/>
            <person name="Duerre P."/>
        </authorList>
    </citation>
    <scope>NUCLEOTIDE SEQUENCE [LARGE SCALE GENOMIC DNA]</scope>
    <source>
        <strain evidence="4 5">DSM-3847</strain>
    </source>
</reference>
<dbReference type="InterPro" id="IPR002508">
    <property type="entry name" value="MurNAc-LAA_cat"/>
</dbReference>